<accession>A0A0E0M9Y0</accession>
<reference evidence="1" key="2">
    <citation type="submission" date="2018-05" db="EMBL/GenBank/DDBJ databases">
        <title>OpunRS2 (Oryza punctata Reference Sequence Version 2).</title>
        <authorList>
            <person name="Zhang J."/>
            <person name="Kudrna D."/>
            <person name="Lee S."/>
            <person name="Talag J."/>
            <person name="Welchert J."/>
            <person name="Wing R.A."/>
        </authorList>
    </citation>
    <scope>NUCLEOTIDE SEQUENCE [LARGE SCALE GENOMIC DNA]</scope>
</reference>
<evidence type="ECO:0000313" key="2">
    <source>
        <dbReference type="Proteomes" id="UP000026962"/>
    </source>
</evidence>
<dbReference type="HOGENOM" id="CLU_875456_0_0_1"/>
<dbReference type="Gramene" id="OPUNC10G14700.1">
    <property type="protein sequence ID" value="OPUNC10G14700.1"/>
    <property type="gene ID" value="OPUNC10G14700"/>
</dbReference>
<protein>
    <submittedName>
        <fullName evidence="1">Uncharacterized protein</fullName>
    </submittedName>
</protein>
<sequence length="318" mass="34013">MCNTLFVSSFFTVSPSSILCQAPPLRPSNPLINHRANDEQTSVGLLGNNFLKQLGLVNWSTESYPRVTCHKYSYVGRLSRRSPQGGSGATSAPPPALPHLLLRLTAAEAAAGKAARPQGRRRWGFVHHTLVAAGGASGGGGGGGSFPVQILAGSSPIWRGAGRWRLAAGESSTLGLETARTGGRQGRRRGGWAMGLAVGSGGSRRGRGVRLRGAMAVALRRQRLRRRAVDVGVLCVGDVKTLAKALLCLWPIRRQRRPWAPFPFLKCISQEGIVASQTCECQQNHKTLNRSSGVKLLPCSTHDSTPSHICTYVHVDES</sequence>
<proteinExistence type="predicted"/>
<name>A0A0E0M9Y0_ORYPU</name>
<dbReference type="EnsemblPlants" id="OPUNC10G14700.1">
    <property type="protein sequence ID" value="OPUNC10G14700.1"/>
    <property type="gene ID" value="OPUNC10G14700"/>
</dbReference>
<organism evidence="1">
    <name type="scientific">Oryza punctata</name>
    <name type="common">Red rice</name>
    <dbReference type="NCBI Taxonomy" id="4537"/>
    <lineage>
        <taxon>Eukaryota</taxon>
        <taxon>Viridiplantae</taxon>
        <taxon>Streptophyta</taxon>
        <taxon>Embryophyta</taxon>
        <taxon>Tracheophyta</taxon>
        <taxon>Spermatophyta</taxon>
        <taxon>Magnoliopsida</taxon>
        <taxon>Liliopsida</taxon>
        <taxon>Poales</taxon>
        <taxon>Poaceae</taxon>
        <taxon>BOP clade</taxon>
        <taxon>Oryzoideae</taxon>
        <taxon>Oryzeae</taxon>
        <taxon>Oryzinae</taxon>
        <taxon>Oryza</taxon>
    </lineage>
</organism>
<keyword evidence="2" id="KW-1185">Reference proteome</keyword>
<evidence type="ECO:0000313" key="1">
    <source>
        <dbReference type="EnsemblPlants" id="OPUNC10G14700.1"/>
    </source>
</evidence>
<dbReference type="AlphaFoldDB" id="A0A0E0M9Y0"/>
<dbReference type="STRING" id="4537.A0A0E0M9Y0"/>
<reference evidence="1" key="1">
    <citation type="submission" date="2015-04" db="UniProtKB">
        <authorList>
            <consortium name="EnsemblPlants"/>
        </authorList>
    </citation>
    <scope>IDENTIFICATION</scope>
</reference>
<dbReference type="Proteomes" id="UP000026962">
    <property type="component" value="Chromosome 10"/>
</dbReference>